<dbReference type="EMBL" id="SSSN01000007">
    <property type="protein sequence ID" value="THG33884.1"/>
    <property type="molecule type" value="Genomic_DNA"/>
</dbReference>
<organism evidence="2 3">
    <name type="scientific">Orlajensenia flava</name>
    <dbReference type="NCBI Taxonomy" id="2565934"/>
    <lineage>
        <taxon>Bacteria</taxon>
        <taxon>Bacillati</taxon>
        <taxon>Actinomycetota</taxon>
        <taxon>Actinomycetes</taxon>
        <taxon>Micrococcales</taxon>
        <taxon>Microbacteriaceae</taxon>
        <taxon>Orlajensenia</taxon>
    </lineage>
</organism>
<feature type="domain" description="DUF427" evidence="1">
    <location>
        <begin position="162"/>
        <end position="250"/>
    </location>
</feature>
<dbReference type="RefSeq" id="WP_136424523.1">
    <property type="nucleotide sequence ID" value="NZ_SSSN01000007.1"/>
</dbReference>
<dbReference type="PANTHER" id="PTHR34310">
    <property type="entry name" value="DUF427 DOMAIN PROTEIN (AFU_ORTHOLOGUE AFUA_3G02220)"/>
    <property type="match status" value="1"/>
</dbReference>
<evidence type="ECO:0000259" key="1">
    <source>
        <dbReference type="Pfam" id="PF04248"/>
    </source>
</evidence>
<dbReference type="AlphaFoldDB" id="A0A4S4FTX8"/>
<comment type="caution">
    <text evidence="2">The sequence shown here is derived from an EMBL/GenBank/DDBJ whole genome shotgun (WGS) entry which is preliminary data.</text>
</comment>
<gene>
    <name evidence="2" type="ORF">E6C70_10600</name>
</gene>
<dbReference type="PANTHER" id="PTHR34310:SF9">
    <property type="entry name" value="BLR5716 PROTEIN"/>
    <property type="match status" value="1"/>
</dbReference>
<accession>A0A4S4FTX8</accession>
<dbReference type="InterPro" id="IPR007361">
    <property type="entry name" value="DUF427"/>
</dbReference>
<dbReference type="InterPro" id="IPR038694">
    <property type="entry name" value="DUF427_sf"/>
</dbReference>
<evidence type="ECO:0000313" key="3">
    <source>
        <dbReference type="Proteomes" id="UP000307380"/>
    </source>
</evidence>
<dbReference type="Pfam" id="PF04248">
    <property type="entry name" value="NTP_transf_9"/>
    <property type="match status" value="1"/>
</dbReference>
<reference evidence="2 3" key="1">
    <citation type="submission" date="2019-04" db="EMBL/GenBank/DDBJ databases">
        <authorList>
            <person name="Jiang L."/>
        </authorList>
    </citation>
    <scope>NUCLEOTIDE SEQUENCE [LARGE SCALE GENOMIC DNA]</scope>
    <source>
        <strain evidence="2 3">YIM 131861</strain>
    </source>
</reference>
<protein>
    <submittedName>
        <fullName evidence="2">DUF427 domain-containing protein</fullName>
    </submittedName>
</protein>
<dbReference type="OrthoDB" id="285364at2"/>
<sequence>MAVDMGSLFMRSLGELRVQPTRKRVRAKIDGETIVDSSRAVLVWEPKRVVPAYAVPVEDVVGGTRPTSDPSEWDGRDYSRIPVWDPRVPFAVRTTAGRPVAVGPDERPVAGFIAEDADLGGYVVLDFDGFDTWLEEDEEIISHPHDPFSRIDIRDSSARYQLALDGEPVVDTTRARILFETGLPPRHYVPRGDVLVDLAPSSATSTCAYKGVATYHSPIIDGHPVEGLVWSYESPLSDGEGVRGRLCFFDERMDVTIDGVALPRPKTYWS</sequence>
<keyword evidence="3" id="KW-1185">Reference proteome</keyword>
<dbReference type="Proteomes" id="UP000307380">
    <property type="component" value="Unassembled WGS sequence"/>
</dbReference>
<proteinExistence type="predicted"/>
<name>A0A4S4FTX8_9MICO</name>
<dbReference type="Gene3D" id="2.170.150.40">
    <property type="entry name" value="Domain of unknown function (DUF427)"/>
    <property type="match status" value="2"/>
</dbReference>
<evidence type="ECO:0000313" key="2">
    <source>
        <dbReference type="EMBL" id="THG33884.1"/>
    </source>
</evidence>